<evidence type="ECO:0000259" key="2">
    <source>
        <dbReference type="Pfam" id="PF14501"/>
    </source>
</evidence>
<dbReference type="PANTHER" id="PTHR40448:SF1">
    <property type="entry name" value="TWO-COMPONENT SENSOR HISTIDINE KINASE"/>
    <property type="match status" value="1"/>
</dbReference>
<feature type="transmembrane region" description="Helical" evidence="1">
    <location>
        <begin position="6"/>
        <end position="25"/>
    </location>
</feature>
<feature type="transmembrane region" description="Helical" evidence="1">
    <location>
        <begin position="81"/>
        <end position="103"/>
    </location>
</feature>
<evidence type="ECO:0000256" key="1">
    <source>
        <dbReference type="SAM" id="Phobius"/>
    </source>
</evidence>
<feature type="transmembrane region" description="Helical" evidence="1">
    <location>
        <begin position="56"/>
        <end position="74"/>
    </location>
</feature>
<evidence type="ECO:0000313" key="4">
    <source>
        <dbReference type="Proteomes" id="UP001549106"/>
    </source>
</evidence>
<keyword evidence="4" id="KW-1185">Reference proteome</keyword>
<sequence length="443" mass="51356">MFNPVNIICFILLSLSMQIYMDIFFEKRHWHLILVNPVIACMTYIILIIFPNVNPWGNIAIVIIFFSIYGMFIYQGRRDKIFFHIVLWELMGCLCEYIVLFILSLSYAQEVIFEKEYYDFARTVSHCLLVFLTLCISRIVSYKKSHGVKSQSSVILLLLATATVIVDWGVYQIYMYPKSTSADYYAILIASIMMVMSIVIIKIYEGLGEKAELETRNTIYQRQVEAYRVQSSEREETLKEFRSLKHDMKNHLIYMDELIRQQKNEEACRYIDKLLASRGLVYQGAVNSGNMLVDGLVNYKIPYIKSLHIDFRSEVVIPSNLEMPEDNLCIIIGNLLDNAIEGTRQLQENERHIFFKFVLKKDNFFLMIQNSCQENAVIRKGNYFLSTKKEKGHGMGILSVKRAVEECKGDLCIDVQKGRFQVSVILPKQKVTIKGDEANGKNN</sequence>
<organism evidence="3 4">
    <name type="scientific">Blautia caecimuris</name>
    <dbReference type="NCBI Taxonomy" id="1796615"/>
    <lineage>
        <taxon>Bacteria</taxon>
        <taxon>Bacillati</taxon>
        <taxon>Bacillota</taxon>
        <taxon>Clostridia</taxon>
        <taxon>Lachnospirales</taxon>
        <taxon>Lachnospiraceae</taxon>
        <taxon>Blautia</taxon>
    </lineage>
</organism>
<dbReference type="Proteomes" id="UP001549106">
    <property type="component" value="Unassembled WGS sequence"/>
</dbReference>
<keyword evidence="1" id="KW-0812">Transmembrane</keyword>
<feature type="transmembrane region" description="Helical" evidence="1">
    <location>
        <begin position="185"/>
        <end position="204"/>
    </location>
</feature>
<evidence type="ECO:0000313" key="3">
    <source>
        <dbReference type="EMBL" id="MET3750568.1"/>
    </source>
</evidence>
<dbReference type="PANTHER" id="PTHR40448">
    <property type="entry name" value="TWO-COMPONENT SENSOR HISTIDINE KINASE"/>
    <property type="match status" value="1"/>
</dbReference>
<dbReference type="CDD" id="cd16935">
    <property type="entry name" value="HATPase_AgrC-ComD-like"/>
    <property type="match status" value="1"/>
</dbReference>
<feature type="transmembrane region" description="Helical" evidence="1">
    <location>
        <begin position="32"/>
        <end position="50"/>
    </location>
</feature>
<keyword evidence="1" id="KW-0472">Membrane</keyword>
<dbReference type="EMBL" id="JBEPMJ010000012">
    <property type="protein sequence ID" value="MET3750568.1"/>
    <property type="molecule type" value="Genomic_DNA"/>
</dbReference>
<keyword evidence="3" id="KW-0808">Transferase</keyword>
<feature type="transmembrane region" description="Helical" evidence="1">
    <location>
        <begin position="154"/>
        <end position="173"/>
    </location>
</feature>
<keyword evidence="3" id="KW-0418">Kinase</keyword>
<name>A0ABV2M568_9FIRM</name>
<protein>
    <submittedName>
        <fullName evidence="3">Signal transduction histidine kinase</fullName>
    </submittedName>
</protein>
<feature type="transmembrane region" description="Helical" evidence="1">
    <location>
        <begin position="123"/>
        <end position="142"/>
    </location>
</feature>
<keyword evidence="1" id="KW-1133">Transmembrane helix</keyword>
<dbReference type="RefSeq" id="WP_257464671.1">
    <property type="nucleotide sequence ID" value="NZ_JANJZT010000012.1"/>
</dbReference>
<dbReference type="InterPro" id="IPR032834">
    <property type="entry name" value="NatK-like_C"/>
</dbReference>
<gene>
    <name evidence="3" type="ORF">ABID24_001820</name>
</gene>
<comment type="caution">
    <text evidence="3">The sequence shown here is derived from an EMBL/GenBank/DDBJ whole genome shotgun (WGS) entry which is preliminary data.</text>
</comment>
<dbReference type="Gene3D" id="3.30.565.10">
    <property type="entry name" value="Histidine kinase-like ATPase, C-terminal domain"/>
    <property type="match status" value="1"/>
</dbReference>
<reference evidence="3 4" key="1">
    <citation type="submission" date="2024-06" db="EMBL/GenBank/DDBJ databases">
        <title>Genomic Encyclopedia of Type Strains, Phase IV (KMG-IV): sequencing the most valuable type-strain genomes for metagenomic binning, comparative biology and taxonomic classification.</title>
        <authorList>
            <person name="Goeker M."/>
        </authorList>
    </citation>
    <scope>NUCLEOTIDE SEQUENCE [LARGE SCALE GENOMIC DNA]</scope>
    <source>
        <strain evidence="3 4">DSM 29492</strain>
    </source>
</reference>
<dbReference type="SUPFAM" id="SSF55874">
    <property type="entry name" value="ATPase domain of HSP90 chaperone/DNA topoisomerase II/histidine kinase"/>
    <property type="match status" value="1"/>
</dbReference>
<proteinExistence type="predicted"/>
<feature type="domain" description="Sensor histidine kinase NatK-like C-terminal" evidence="2">
    <location>
        <begin position="327"/>
        <end position="427"/>
    </location>
</feature>
<dbReference type="InterPro" id="IPR036890">
    <property type="entry name" value="HATPase_C_sf"/>
</dbReference>
<dbReference type="Pfam" id="PF14501">
    <property type="entry name" value="HATPase_c_5"/>
    <property type="match status" value="1"/>
</dbReference>
<accession>A0ABV2M568</accession>
<dbReference type="GO" id="GO:0016301">
    <property type="term" value="F:kinase activity"/>
    <property type="evidence" value="ECO:0007669"/>
    <property type="project" value="UniProtKB-KW"/>
</dbReference>